<reference evidence="10 11" key="1">
    <citation type="submission" date="2020-08" db="EMBL/GenBank/DDBJ databases">
        <authorList>
            <person name="Seo M.-J."/>
        </authorList>
    </citation>
    <scope>NUCLEOTIDE SEQUENCE [LARGE SCALE GENOMIC DNA]</scope>
    <source>
        <strain evidence="10 11">KIGAM211</strain>
    </source>
</reference>
<accession>A0A7X0VA21</accession>
<dbReference type="PROSITE" id="PS00761">
    <property type="entry name" value="SPASE_I_3"/>
    <property type="match status" value="1"/>
</dbReference>
<feature type="active site" evidence="6">
    <location>
        <position position="73"/>
    </location>
</feature>
<dbReference type="InterPro" id="IPR000223">
    <property type="entry name" value="Pept_S26A_signal_pept_1"/>
</dbReference>
<keyword evidence="11" id="KW-1185">Reference proteome</keyword>
<dbReference type="Pfam" id="PF10502">
    <property type="entry name" value="Peptidase_S26"/>
    <property type="match status" value="1"/>
</dbReference>
<dbReference type="NCBIfam" id="TIGR02227">
    <property type="entry name" value="sigpep_I_bact"/>
    <property type="match status" value="1"/>
</dbReference>
<evidence type="ECO:0000313" key="10">
    <source>
        <dbReference type="EMBL" id="MBB6626562.1"/>
    </source>
</evidence>
<evidence type="ECO:0000256" key="6">
    <source>
        <dbReference type="PIRSR" id="PIRSR600223-1"/>
    </source>
</evidence>
<feature type="domain" description="Peptidase S26" evidence="9">
    <location>
        <begin position="43"/>
        <end position="247"/>
    </location>
</feature>
<feature type="region of interest" description="Disordered" evidence="8">
    <location>
        <begin position="1"/>
        <end position="35"/>
    </location>
</feature>
<dbReference type="RefSeq" id="WP_185251823.1">
    <property type="nucleotide sequence ID" value="NZ_JACKXE010000001.1"/>
</dbReference>
<proteinExistence type="inferred from homology"/>
<name>A0A7X0VA21_9ACTN</name>
<dbReference type="GO" id="GO:0005886">
    <property type="term" value="C:plasma membrane"/>
    <property type="evidence" value="ECO:0007669"/>
    <property type="project" value="UniProtKB-SubCell"/>
</dbReference>
<dbReference type="SUPFAM" id="SSF51306">
    <property type="entry name" value="LexA/Signal peptidase"/>
    <property type="match status" value="1"/>
</dbReference>
<evidence type="ECO:0000256" key="7">
    <source>
        <dbReference type="RuleBase" id="RU362042"/>
    </source>
</evidence>
<sequence length="268" mass="29039">MTPEDRDPPSSVDTDGAGSRSSSSTATEPSDRKAARKHLPVWQETLLLLGIALVLAIVIKALFVQAFYIPSESMEPGLVKNDRILVQKVSYWFGGSPQRGDVIVFEDPGDWLGPEEKAGPTSPVTSLMAKIGLYPSGGHLVKRVIGVAGDVIKCCDKKGRIMVNGVPLNEKGYAKLNGAECYGPMTSTCSWTDGPVPKDHVFVMGDNRSRSADSTVHMCPEDATDCVPGDEFVPDDLIVGKVFVLLWPSDHFQWIHRPATFEDVPDAS</sequence>
<dbReference type="PRINTS" id="PR00727">
    <property type="entry name" value="LEADERPTASE"/>
</dbReference>
<comment type="subcellular location">
    <subcellularLocation>
        <location evidence="2">Cell membrane</location>
        <topology evidence="2">Single-pass type II membrane protein</topology>
    </subcellularLocation>
    <subcellularLocation>
        <location evidence="7">Membrane</location>
        <topology evidence="7">Single-pass type II membrane protein</topology>
    </subcellularLocation>
</comment>
<gene>
    <name evidence="10" type="primary">lepB</name>
    <name evidence="10" type="ORF">H5V45_04410</name>
</gene>
<dbReference type="CDD" id="cd06530">
    <property type="entry name" value="S26_SPase_I"/>
    <property type="match status" value="1"/>
</dbReference>
<evidence type="ECO:0000256" key="5">
    <source>
        <dbReference type="ARBA" id="ARBA00022801"/>
    </source>
</evidence>
<protein>
    <recommendedName>
        <fullName evidence="4 7">Signal peptidase I</fullName>
        <ecNumber evidence="4 7">3.4.21.89</ecNumber>
    </recommendedName>
</protein>
<dbReference type="GO" id="GO:0009003">
    <property type="term" value="F:signal peptidase activity"/>
    <property type="evidence" value="ECO:0007669"/>
    <property type="project" value="UniProtKB-EC"/>
</dbReference>
<dbReference type="InterPro" id="IPR019758">
    <property type="entry name" value="Pept_S26A_signal_pept_1_CS"/>
</dbReference>
<keyword evidence="7" id="KW-1133">Transmembrane helix</keyword>
<keyword evidence="7" id="KW-0472">Membrane</keyword>
<dbReference type="GO" id="GO:0004252">
    <property type="term" value="F:serine-type endopeptidase activity"/>
    <property type="evidence" value="ECO:0007669"/>
    <property type="project" value="InterPro"/>
</dbReference>
<comment type="similarity">
    <text evidence="3 7">Belongs to the peptidase S26 family.</text>
</comment>
<comment type="caution">
    <text evidence="10">The sequence shown here is derived from an EMBL/GenBank/DDBJ whole genome shotgun (WGS) entry which is preliminary data.</text>
</comment>
<comment type="catalytic activity">
    <reaction evidence="1 7">
        <text>Cleavage of hydrophobic, N-terminal signal or leader sequences from secreted and periplasmic proteins.</text>
        <dbReference type="EC" id="3.4.21.89"/>
    </reaction>
</comment>
<dbReference type="Gene3D" id="2.10.109.10">
    <property type="entry name" value="Umud Fragment, subunit A"/>
    <property type="match status" value="1"/>
</dbReference>
<evidence type="ECO:0000256" key="8">
    <source>
        <dbReference type="SAM" id="MobiDB-lite"/>
    </source>
</evidence>
<evidence type="ECO:0000259" key="9">
    <source>
        <dbReference type="Pfam" id="PF10502"/>
    </source>
</evidence>
<dbReference type="AlphaFoldDB" id="A0A7X0VA21"/>
<feature type="compositionally biased region" description="Low complexity" evidence="8">
    <location>
        <begin position="15"/>
        <end position="28"/>
    </location>
</feature>
<evidence type="ECO:0000313" key="11">
    <source>
        <dbReference type="Proteomes" id="UP000523955"/>
    </source>
</evidence>
<keyword evidence="7" id="KW-0812">Transmembrane</keyword>
<dbReference type="EC" id="3.4.21.89" evidence="4 7"/>
<dbReference type="InterPro" id="IPR036286">
    <property type="entry name" value="LexA/Signal_pep-like_sf"/>
</dbReference>
<dbReference type="EMBL" id="JACKXE010000001">
    <property type="protein sequence ID" value="MBB6626562.1"/>
    <property type="molecule type" value="Genomic_DNA"/>
</dbReference>
<evidence type="ECO:0000256" key="4">
    <source>
        <dbReference type="ARBA" id="ARBA00013208"/>
    </source>
</evidence>
<feature type="transmembrane region" description="Helical" evidence="7">
    <location>
        <begin position="46"/>
        <end position="68"/>
    </location>
</feature>
<evidence type="ECO:0000256" key="3">
    <source>
        <dbReference type="ARBA" id="ARBA00009370"/>
    </source>
</evidence>
<dbReference type="InterPro" id="IPR019533">
    <property type="entry name" value="Peptidase_S26"/>
</dbReference>
<evidence type="ECO:0000256" key="2">
    <source>
        <dbReference type="ARBA" id="ARBA00004401"/>
    </source>
</evidence>
<dbReference type="Proteomes" id="UP000523955">
    <property type="component" value="Unassembled WGS sequence"/>
</dbReference>
<feature type="active site" evidence="6">
    <location>
        <position position="142"/>
    </location>
</feature>
<dbReference type="PANTHER" id="PTHR43390">
    <property type="entry name" value="SIGNAL PEPTIDASE I"/>
    <property type="match status" value="1"/>
</dbReference>
<organism evidence="10 11">
    <name type="scientific">Nocardioides luti</name>
    <dbReference type="NCBI Taxonomy" id="2761101"/>
    <lineage>
        <taxon>Bacteria</taxon>
        <taxon>Bacillati</taxon>
        <taxon>Actinomycetota</taxon>
        <taxon>Actinomycetes</taxon>
        <taxon>Propionibacteriales</taxon>
        <taxon>Nocardioidaceae</taxon>
        <taxon>Nocardioides</taxon>
    </lineage>
</organism>
<dbReference type="PANTHER" id="PTHR43390:SF1">
    <property type="entry name" value="CHLOROPLAST PROCESSING PEPTIDASE"/>
    <property type="match status" value="1"/>
</dbReference>
<keyword evidence="5 7" id="KW-0378">Hydrolase</keyword>
<dbReference type="GO" id="GO:0006465">
    <property type="term" value="P:signal peptide processing"/>
    <property type="evidence" value="ECO:0007669"/>
    <property type="project" value="InterPro"/>
</dbReference>
<keyword evidence="7" id="KW-0645">Protease</keyword>
<evidence type="ECO:0000256" key="1">
    <source>
        <dbReference type="ARBA" id="ARBA00000677"/>
    </source>
</evidence>